<accession>A0A0U1L5R2</accession>
<protein>
    <submittedName>
        <fullName evidence="1">Uncharacterized protein</fullName>
    </submittedName>
</protein>
<dbReference type="EMBL" id="CTRP01000014">
    <property type="protein sequence ID" value="CQR74629.1"/>
    <property type="molecule type" value="Genomic_DNA"/>
</dbReference>
<gene>
    <name evidence="1" type="ORF">SpAn4DRAFT_1091</name>
</gene>
<sequence>MTNPQHQIMDALDVETFFVCDNEQQGRHLMLSMLKNWGFTDVDIVFAQHIGPGTRIRGRAYAYRPSDKYTWLLREAVKGEQA</sequence>
<dbReference type="RefSeq" id="WP_021170616.1">
    <property type="nucleotide sequence ID" value="NZ_CTRP01000014.1"/>
</dbReference>
<evidence type="ECO:0000313" key="2">
    <source>
        <dbReference type="Proteomes" id="UP000049855"/>
    </source>
</evidence>
<dbReference type="Proteomes" id="UP000049855">
    <property type="component" value="Unassembled WGS sequence"/>
</dbReference>
<organism evidence="1 2">
    <name type="scientific">Sporomusa ovata</name>
    <dbReference type="NCBI Taxonomy" id="2378"/>
    <lineage>
        <taxon>Bacteria</taxon>
        <taxon>Bacillati</taxon>
        <taxon>Bacillota</taxon>
        <taxon>Negativicutes</taxon>
        <taxon>Selenomonadales</taxon>
        <taxon>Sporomusaceae</taxon>
        <taxon>Sporomusa</taxon>
    </lineage>
</organism>
<name>A0A0U1L5R2_9FIRM</name>
<evidence type="ECO:0000313" key="1">
    <source>
        <dbReference type="EMBL" id="CQR74629.1"/>
    </source>
</evidence>
<reference evidence="2" key="1">
    <citation type="submission" date="2015-03" db="EMBL/GenBank/DDBJ databases">
        <authorList>
            <person name="Nijsse Bart"/>
        </authorList>
    </citation>
    <scope>NUCLEOTIDE SEQUENCE [LARGE SCALE GENOMIC DNA]</scope>
</reference>
<dbReference type="AlphaFoldDB" id="A0A0U1L5R2"/>
<keyword evidence="2" id="KW-1185">Reference proteome</keyword>
<proteinExistence type="predicted"/>